<dbReference type="EMBL" id="BAAAPE010000001">
    <property type="protein sequence ID" value="GAA2064697.1"/>
    <property type="molecule type" value="Genomic_DNA"/>
</dbReference>
<evidence type="ECO:0000259" key="2">
    <source>
        <dbReference type="Pfam" id="PF01243"/>
    </source>
</evidence>
<dbReference type="InterPro" id="IPR052019">
    <property type="entry name" value="F420H2_bilvrd_red/Heme_oxyg"/>
</dbReference>
<keyword evidence="1" id="KW-0560">Oxidoreductase</keyword>
<sequence>MIFSEIERTYLEGQPLGRLSTVGSDGAPQVRPLGFRLNADGTIDIGGPAVTRTQRYRNVLANPRVAFVVDDLTAPDDPDAIKPGMGRGVEIRGRAETLAVEVPPVAPEWFGKDIIRIHPTRVMSWHLDPEHPDGQARNVSP</sequence>
<evidence type="ECO:0000256" key="1">
    <source>
        <dbReference type="ARBA" id="ARBA00023002"/>
    </source>
</evidence>
<dbReference type="NCBIfam" id="TIGR04023">
    <property type="entry name" value="PPOX_MSMEG_5819"/>
    <property type="match status" value="1"/>
</dbReference>
<name>A0ABN2VL83_9ACTN</name>
<evidence type="ECO:0000313" key="4">
    <source>
        <dbReference type="Proteomes" id="UP001500016"/>
    </source>
</evidence>
<reference evidence="3 4" key="1">
    <citation type="journal article" date="2019" name="Int. J. Syst. Evol. Microbiol.">
        <title>The Global Catalogue of Microorganisms (GCM) 10K type strain sequencing project: providing services to taxonomists for standard genome sequencing and annotation.</title>
        <authorList>
            <consortium name="The Broad Institute Genomics Platform"/>
            <consortium name="The Broad Institute Genome Sequencing Center for Infectious Disease"/>
            <person name="Wu L."/>
            <person name="Ma J."/>
        </authorList>
    </citation>
    <scope>NUCLEOTIDE SEQUENCE [LARGE SCALE GENOMIC DNA]</scope>
    <source>
        <strain evidence="3 4">JCM 15478</strain>
    </source>
</reference>
<dbReference type="Proteomes" id="UP001500016">
    <property type="component" value="Unassembled WGS sequence"/>
</dbReference>
<keyword evidence="4" id="KW-1185">Reference proteome</keyword>
<protein>
    <submittedName>
        <fullName evidence="3">PPOX class F420-dependent oxidoreductase</fullName>
    </submittedName>
</protein>
<dbReference type="PANTHER" id="PTHR35176">
    <property type="entry name" value="HEME OXYGENASE HI_0854-RELATED"/>
    <property type="match status" value="1"/>
</dbReference>
<evidence type="ECO:0000313" key="3">
    <source>
        <dbReference type="EMBL" id="GAA2064697.1"/>
    </source>
</evidence>
<gene>
    <name evidence="3" type="ORF">GCM10009801_09520</name>
</gene>
<feature type="domain" description="Pyridoxamine 5'-phosphate oxidase N-terminal" evidence="2">
    <location>
        <begin position="8"/>
        <end position="98"/>
    </location>
</feature>
<accession>A0ABN2VL83</accession>
<dbReference type="Pfam" id="PF01243">
    <property type="entry name" value="PNPOx_N"/>
    <property type="match status" value="1"/>
</dbReference>
<proteinExistence type="predicted"/>
<dbReference type="InterPro" id="IPR012349">
    <property type="entry name" value="Split_barrel_FMN-bd"/>
</dbReference>
<dbReference type="SUPFAM" id="SSF50475">
    <property type="entry name" value="FMN-binding split barrel"/>
    <property type="match status" value="1"/>
</dbReference>
<dbReference type="Gene3D" id="2.30.110.10">
    <property type="entry name" value="Electron Transport, Fmn-binding Protein, Chain A"/>
    <property type="match status" value="1"/>
</dbReference>
<dbReference type="InterPro" id="IPR011576">
    <property type="entry name" value="Pyridox_Oxase_N"/>
</dbReference>
<organism evidence="3 4">
    <name type="scientific">Streptomyces albiaxialis</name>
    <dbReference type="NCBI Taxonomy" id="329523"/>
    <lineage>
        <taxon>Bacteria</taxon>
        <taxon>Bacillati</taxon>
        <taxon>Actinomycetota</taxon>
        <taxon>Actinomycetes</taxon>
        <taxon>Kitasatosporales</taxon>
        <taxon>Streptomycetaceae</taxon>
        <taxon>Streptomyces</taxon>
    </lineage>
</organism>
<dbReference type="InterPro" id="IPR024031">
    <property type="entry name" value="MSMEG_5819/OxyR"/>
</dbReference>
<dbReference type="RefSeq" id="WP_344524210.1">
    <property type="nucleotide sequence ID" value="NZ_BAAAPE010000001.1"/>
</dbReference>
<dbReference type="PANTHER" id="PTHR35176:SF6">
    <property type="entry name" value="HEME OXYGENASE HI_0854-RELATED"/>
    <property type="match status" value="1"/>
</dbReference>
<comment type="caution">
    <text evidence="3">The sequence shown here is derived from an EMBL/GenBank/DDBJ whole genome shotgun (WGS) entry which is preliminary data.</text>
</comment>